<comment type="caution">
    <text evidence="2">The sequence shown here is derived from an EMBL/GenBank/DDBJ whole genome shotgun (WGS) entry which is preliminary data.</text>
</comment>
<proteinExistence type="predicted"/>
<accession>A0AB73HAY6</accession>
<keyword evidence="1" id="KW-0472">Membrane</keyword>
<evidence type="ECO:0000256" key="1">
    <source>
        <dbReference type="SAM" id="Phobius"/>
    </source>
</evidence>
<organism evidence="2 3">
    <name type="scientific">Listeria innocua</name>
    <dbReference type="NCBI Taxonomy" id="1642"/>
    <lineage>
        <taxon>Bacteria</taxon>
        <taxon>Bacillati</taxon>
        <taxon>Bacillota</taxon>
        <taxon>Bacilli</taxon>
        <taxon>Bacillales</taxon>
        <taxon>Listeriaceae</taxon>
        <taxon>Listeria</taxon>
    </lineage>
</organism>
<dbReference type="AlphaFoldDB" id="A0AB73HAY6"/>
<gene>
    <name evidence="2" type="ORF">HCA89_13715</name>
</gene>
<dbReference type="Proteomes" id="UP000552309">
    <property type="component" value="Unassembled WGS sequence"/>
</dbReference>
<evidence type="ECO:0000313" key="3">
    <source>
        <dbReference type="Proteomes" id="UP000552309"/>
    </source>
</evidence>
<dbReference type="EMBL" id="JAARXV010000008">
    <property type="protein sequence ID" value="MBC2143368.1"/>
    <property type="molecule type" value="Genomic_DNA"/>
</dbReference>
<sequence length="57" mass="6542">MRGTKFFYVRAIIVTLIALLLLFVFNFDGSTVAICIMVYLFAENGIAFILRIKKHTK</sequence>
<reference evidence="2 3" key="1">
    <citation type="submission" date="2020-03" db="EMBL/GenBank/DDBJ databases">
        <title>Soil Listeria distribution.</title>
        <authorList>
            <person name="Liao J."/>
            <person name="Wiedmann M."/>
        </authorList>
    </citation>
    <scope>NUCLEOTIDE SEQUENCE [LARGE SCALE GENOMIC DNA]</scope>
    <source>
        <strain evidence="2 3">FSL L7-0297</strain>
    </source>
</reference>
<keyword evidence="1" id="KW-1133">Transmembrane helix</keyword>
<feature type="transmembrane region" description="Helical" evidence="1">
    <location>
        <begin position="7"/>
        <end position="25"/>
    </location>
</feature>
<feature type="transmembrane region" description="Helical" evidence="1">
    <location>
        <begin position="31"/>
        <end position="50"/>
    </location>
</feature>
<dbReference type="RefSeq" id="WP_185331072.1">
    <property type="nucleotide sequence ID" value="NZ_JAARPP010000009.1"/>
</dbReference>
<keyword evidence="1" id="KW-0812">Transmembrane</keyword>
<protein>
    <submittedName>
        <fullName evidence="2">Uncharacterized protein</fullName>
    </submittedName>
</protein>
<name>A0AB73HAY6_LISIO</name>
<evidence type="ECO:0000313" key="2">
    <source>
        <dbReference type="EMBL" id="MBC2143368.1"/>
    </source>
</evidence>